<keyword evidence="3" id="KW-1185">Reference proteome</keyword>
<dbReference type="Proteomes" id="UP000009081">
    <property type="component" value="Plasmid megaplasmid"/>
</dbReference>
<evidence type="ECO:0000256" key="1">
    <source>
        <dbReference type="SAM" id="MobiDB-lite"/>
    </source>
</evidence>
<sequence>MDRKEQADGNAANVAALLALPKPQRFLELARSYAEAQGHATNGAGRIVADQRVVAHGWSGYAKRFRTQILDWIVGEVSQFGGFQALLDAEDGYYPTMRIDHDWRMLPLADAYDAAQDERADQRRSYRAMPSADPADQPDRDDDLENVSPRP</sequence>
<organism evidence="2 3">
    <name type="scientific">Methylorubrum extorquens (strain ATCC 14718 / DSM 1338 / JCM 2805 / NCIMB 9133 / AM1)</name>
    <name type="common">Methylobacterium extorquens</name>
    <dbReference type="NCBI Taxonomy" id="272630"/>
    <lineage>
        <taxon>Bacteria</taxon>
        <taxon>Pseudomonadati</taxon>
        <taxon>Pseudomonadota</taxon>
        <taxon>Alphaproteobacteria</taxon>
        <taxon>Hyphomicrobiales</taxon>
        <taxon>Methylobacteriaceae</taxon>
        <taxon>Methylorubrum</taxon>
    </lineage>
</organism>
<dbReference type="HOGENOM" id="CLU_1729244_0_0_5"/>
<reference evidence="2 3" key="1">
    <citation type="journal article" date="2009" name="PLoS ONE">
        <title>Methylobacterium genome sequences: a reference blueprint to investigate microbial metabolism of C1 compounds from natural and industrial sources.</title>
        <authorList>
            <person name="Vuilleumier S."/>
            <person name="Chistoserdova L."/>
            <person name="Lee M.-C."/>
            <person name="Bringel F."/>
            <person name="Lajus A."/>
            <person name="Zhou Y."/>
            <person name="Gourion B."/>
            <person name="Barbe V."/>
            <person name="Chang J."/>
            <person name="Cruveiller S."/>
            <person name="Dossat C."/>
            <person name="Gillett W."/>
            <person name="Gruffaz C."/>
            <person name="Haugen E."/>
            <person name="Hourcade E."/>
            <person name="Levy R."/>
            <person name="Mangenot S."/>
            <person name="Muller E."/>
            <person name="Nadalig T."/>
            <person name="Pagni M."/>
            <person name="Penny C."/>
            <person name="Peyraud R."/>
            <person name="Robinson D.G."/>
            <person name="Roche D."/>
            <person name="Rouy Z."/>
            <person name="Saenampechek C."/>
            <person name="Salvignol G."/>
            <person name="Vallenet D."/>
            <person name="Wu Z."/>
            <person name="Marx C.J."/>
            <person name="Vorholt J.A."/>
            <person name="Olson M.V."/>
            <person name="Kaul R."/>
            <person name="Weissenbach J."/>
            <person name="Medigue C."/>
            <person name="Lidstrom M.E."/>
        </authorList>
    </citation>
    <scope>NUCLEOTIDE SEQUENCE [LARGE SCALE GENOMIC DNA]</scope>
    <source>
        <strain evidence="3">ATCC 14718 / DSM 1338 / JCM 2805 / NCIMB 9133 / AM1</strain>
    </source>
</reference>
<keyword evidence="2" id="KW-0614">Plasmid</keyword>
<evidence type="ECO:0000313" key="3">
    <source>
        <dbReference type="Proteomes" id="UP000009081"/>
    </source>
</evidence>
<protein>
    <submittedName>
        <fullName evidence="2">Uncharacterized protein</fullName>
    </submittedName>
</protein>
<proteinExistence type="predicted"/>
<name>C5B5X9_METEA</name>
<feature type="region of interest" description="Disordered" evidence="1">
    <location>
        <begin position="116"/>
        <end position="151"/>
    </location>
</feature>
<geneLocation type="plasmid" evidence="2 3">
    <name>megaplasmid</name>
</geneLocation>
<dbReference type="KEGG" id="mea:Mex_2p1084"/>
<evidence type="ECO:0000313" key="2">
    <source>
        <dbReference type="EMBL" id="ACS43861.1"/>
    </source>
</evidence>
<accession>C5B5X9</accession>
<dbReference type="RefSeq" id="WP_003596099.1">
    <property type="nucleotide sequence ID" value="NC_012811.1"/>
</dbReference>
<dbReference type="EMBL" id="CP001511">
    <property type="protein sequence ID" value="ACS43861.1"/>
    <property type="molecule type" value="Genomic_DNA"/>
</dbReference>
<gene>
    <name evidence="2" type="ordered locus">MexAM1_META2p1084</name>
</gene>
<dbReference type="AlphaFoldDB" id="C5B5X9"/>